<reference evidence="2" key="1">
    <citation type="journal article" date="2019" name="Int. J. Syst. Evol. Microbiol.">
        <title>The Global Catalogue of Microorganisms (GCM) 10K type strain sequencing project: providing services to taxonomists for standard genome sequencing and annotation.</title>
        <authorList>
            <consortium name="The Broad Institute Genomics Platform"/>
            <consortium name="The Broad Institute Genome Sequencing Center for Infectious Disease"/>
            <person name="Wu L."/>
            <person name="Ma J."/>
        </authorList>
    </citation>
    <scope>NUCLEOTIDE SEQUENCE [LARGE SCALE GENOMIC DNA]</scope>
    <source>
        <strain evidence="2">KACC 14249</strain>
    </source>
</reference>
<dbReference type="RefSeq" id="WP_345718425.1">
    <property type="nucleotide sequence ID" value="NZ_BAABFP010000008.1"/>
</dbReference>
<proteinExistence type="predicted"/>
<evidence type="ECO:0000313" key="1">
    <source>
        <dbReference type="EMBL" id="MFC6006962.1"/>
    </source>
</evidence>
<evidence type="ECO:0000313" key="2">
    <source>
        <dbReference type="Proteomes" id="UP001596189"/>
    </source>
</evidence>
<protein>
    <recommendedName>
        <fullName evidence="3">SMI1/KNR4 family protein</fullName>
    </recommendedName>
</protein>
<sequence length="198" mass="22020">MMTNNEFVARLQVALSRLDEIVLTAVPNAALPPGASEDEVRQRGEDLGLTFTDEIVAYYGWHNGWGSWSLDLEFRSGGFEEDLANTQFRRREAADLAADFGVTADFLFGRTWHTPTTNRTRGPVLDCSGPAAAPTPVLNLELELMIDRYSERVFGSLAEYMEGLVELFEAGAFAFNSSGRARETRVIVQRLFAKGVYN</sequence>
<organism evidence="1 2">
    <name type="scientific">Angustibacter luteus</name>
    <dbReference type="NCBI Taxonomy" id="658456"/>
    <lineage>
        <taxon>Bacteria</taxon>
        <taxon>Bacillati</taxon>
        <taxon>Actinomycetota</taxon>
        <taxon>Actinomycetes</taxon>
        <taxon>Kineosporiales</taxon>
        <taxon>Kineosporiaceae</taxon>
    </lineage>
</organism>
<evidence type="ECO:0008006" key="3">
    <source>
        <dbReference type="Google" id="ProtNLM"/>
    </source>
</evidence>
<dbReference type="EMBL" id="JBHSRD010000003">
    <property type="protein sequence ID" value="MFC6006962.1"/>
    <property type="molecule type" value="Genomic_DNA"/>
</dbReference>
<keyword evidence="2" id="KW-1185">Reference proteome</keyword>
<dbReference type="Proteomes" id="UP001596189">
    <property type="component" value="Unassembled WGS sequence"/>
</dbReference>
<name>A0ABW1JCA7_9ACTN</name>
<accession>A0ABW1JCA7</accession>
<gene>
    <name evidence="1" type="ORF">ACFQDO_07445</name>
</gene>
<comment type="caution">
    <text evidence="1">The sequence shown here is derived from an EMBL/GenBank/DDBJ whole genome shotgun (WGS) entry which is preliminary data.</text>
</comment>